<dbReference type="InterPro" id="IPR004090">
    <property type="entry name" value="Chemotax_Me-accpt_rcpt"/>
</dbReference>
<dbReference type="CDD" id="cd06225">
    <property type="entry name" value="HAMP"/>
    <property type="match status" value="1"/>
</dbReference>
<keyword evidence="3" id="KW-0145">Chemotaxis</keyword>
<dbReference type="Proteomes" id="UP000181901">
    <property type="component" value="Unassembled WGS sequence"/>
</dbReference>
<dbReference type="SMART" id="SM00283">
    <property type="entry name" value="MA"/>
    <property type="match status" value="1"/>
</dbReference>
<feature type="compositionally biased region" description="Low complexity" evidence="10">
    <location>
        <begin position="522"/>
        <end position="544"/>
    </location>
</feature>
<protein>
    <submittedName>
        <fullName evidence="14">Methyl-accepting chemotaxis protein 4</fullName>
    </submittedName>
</protein>
<name>A0A1J5N0G4_9BACT</name>
<dbReference type="PROSITE" id="PS50885">
    <property type="entry name" value="HAMP"/>
    <property type="match status" value="1"/>
</dbReference>
<dbReference type="InterPro" id="IPR003660">
    <property type="entry name" value="HAMP_dom"/>
</dbReference>
<dbReference type="RefSeq" id="WP_071544242.1">
    <property type="nucleotide sequence ID" value="NZ_LKAQ01000001.1"/>
</dbReference>
<feature type="compositionally biased region" description="Acidic residues" evidence="10">
    <location>
        <begin position="548"/>
        <end position="560"/>
    </location>
</feature>
<evidence type="ECO:0000256" key="1">
    <source>
        <dbReference type="ARBA" id="ARBA00004651"/>
    </source>
</evidence>
<evidence type="ECO:0000256" key="9">
    <source>
        <dbReference type="SAM" id="Coils"/>
    </source>
</evidence>
<evidence type="ECO:0000256" key="3">
    <source>
        <dbReference type="ARBA" id="ARBA00022500"/>
    </source>
</evidence>
<dbReference type="PANTHER" id="PTHR43531">
    <property type="entry name" value="PROTEIN ICFG"/>
    <property type="match status" value="1"/>
</dbReference>
<dbReference type="SMART" id="SM00304">
    <property type="entry name" value="HAMP"/>
    <property type="match status" value="1"/>
</dbReference>
<dbReference type="OrthoDB" id="9791237at2"/>
<dbReference type="GO" id="GO:0006935">
    <property type="term" value="P:chemotaxis"/>
    <property type="evidence" value="ECO:0007669"/>
    <property type="project" value="UniProtKB-KW"/>
</dbReference>
<dbReference type="GO" id="GO:0004888">
    <property type="term" value="F:transmembrane signaling receptor activity"/>
    <property type="evidence" value="ECO:0007669"/>
    <property type="project" value="InterPro"/>
</dbReference>
<proteinExistence type="inferred from homology"/>
<keyword evidence="5 11" id="KW-1133">Transmembrane helix</keyword>
<keyword evidence="4 11" id="KW-0812">Transmembrane</keyword>
<evidence type="ECO:0000256" key="4">
    <source>
        <dbReference type="ARBA" id="ARBA00022692"/>
    </source>
</evidence>
<evidence type="ECO:0000256" key="10">
    <source>
        <dbReference type="SAM" id="MobiDB-lite"/>
    </source>
</evidence>
<feature type="region of interest" description="Disordered" evidence="10">
    <location>
        <begin position="522"/>
        <end position="560"/>
    </location>
</feature>
<feature type="domain" description="Methyl-accepting transducer" evidence="12">
    <location>
        <begin position="273"/>
        <end position="488"/>
    </location>
</feature>
<feature type="coiled-coil region" evidence="9">
    <location>
        <begin position="459"/>
        <end position="486"/>
    </location>
</feature>
<dbReference type="GO" id="GO:0005886">
    <property type="term" value="C:plasma membrane"/>
    <property type="evidence" value="ECO:0007669"/>
    <property type="project" value="UniProtKB-SubCell"/>
</dbReference>
<comment type="caution">
    <text evidence="14">The sequence shown here is derived from an EMBL/GenBank/DDBJ whole genome shotgun (WGS) entry which is preliminary data.</text>
</comment>
<dbReference type="Pfam" id="PF00672">
    <property type="entry name" value="HAMP"/>
    <property type="match status" value="1"/>
</dbReference>
<sequence>MRIFNFKDWGLQSKILSFFLAAVILILAGLLGYFLPVVGDSLMQEKRMATQGVVEVAYGTIASWAAKAESGAVTLEAAQKAAKEEVAELRYHGQEYFWINDLHQVIVVHGVKAELNGKDLTDMKDPHGVYLFQEMVKVAKAEGQGFVNYMWPKPGSDRPVPKISYVKLYKPWGWVVGSGIYVDDVDAQVSSLRWKILIPTVLGMGVLILVVFLVLRGIIRPLREAVAVSNAMAEGDLTVDIVSRSKDEVGQLTAAMSNMLGALRNVVSEVSLASEQVTSGSEELASSAIDLSHGATEQASAVEEVSAAMEEMTSSIGQNAENAQTTNTMTNKAARDTESGGKAVTKTVGAMKQIAEKISIIEEIARQTNLLALNAAIEAARAGEHGKGFAVVAAEVRKLAERSGASAAEISELSSSSVEVAEEAGNLLAQIVPDIQKTAELVQEISAATNEQNAGGTQVNAAIQDMDKVIQQNAAASEEVASTAEELSSQAVQLQKVISFFKLGGTAYVPAANKVTVSKPKAPAIGKGASKPAASSAPPAASGGMDLDMNEMDDGDFERF</sequence>
<dbReference type="GO" id="GO:0007165">
    <property type="term" value="P:signal transduction"/>
    <property type="evidence" value="ECO:0007669"/>
    <property type="project" value="UniProtKB-KW"/>
</dbReference>
<keyword evidence="15" id="KW-1185">Reference proteome</keyword>
<organism evidence="14 15">
    <name type="scientific">Pseudodesulfovibrio hydrargyri</name>
    <dbReference type="NCBI Taxonomy" id="2125990"/>
    <lineage>
        <taxon>Bacteria</taxon>
        <taxon>Pseudomonadati</taxon>
        <taxon>Thermodesulfobacteriota</taxon>
        <taxon>Desulfovibrionia</taxon>
        <taxon>Desulfovibrionales</taxon>
        <taxon>Desulfovibrionaceae</taxon>
    </lineage>
</organism>
<evidence type="ECO:0000256" key="5">
    <source>
        <dbReference type="ARBA" id="ARBA00022989"/>
    </source>
</evidence>
<comment type="similarity">
    <text evidence="7">Belongs to the methyl-accepting chemotaxis (MCP) protein family.</text>
</comment>
<dbReference type="InterPro" id="IPR051310">
    <property type="entry name" value="MCP_chemotaxis"/>
</dbReference>
<evidence type="ECO:0000256" key="11">
    <source>
        <dbReference type="SAM" id="Phobius"/>
    </source>
</evidence>
<evidence type="ECO:0000256" key="8">
    <source>
        <dbReference type="PROSITE-ProRule" id="PRU00284"/>
    </source>
</evidence>
<feature type="domain" description="HAMP" evidence="13">
    <location>
        <begin position="216"/>
        <end position="268"/>
    </location>
</feature>
<keyword evidence="9" id="KW-0175">Coiled coil</keyword>
<dbReference type="Gene3D" id="3.30.450.20">
    <property type="entry name" value="PAS domain"/>
    <property type="match status" value="1"/>
</dbReference>
<keyword evidence="2" id="KW-1003">Cell membrane</keyword>
<dbReference type="PROSITE" id="PS50111">
    <property type="entry name" value="CHEMOTAXIS_TRANSDUC_2"/>
    <property type="match status" value="1"/>
</dbReference>
<dbReference type="PRINTS" id="PR00260">
    <property type="entry name" value="CHEMTRNSDUCR"/>
</dbReference>
<keyword evidence="6 11" id="KW-0472">Membrane</keyword>
<evidence type="ECO:0000259" key="13">
    <source>
        <dbReference type="PROSITE" id="PS50885"/>
    </source>
</evidence>
<feature type="transmembrane region" description="Helical" evidence="11">
    <location>
        <begin position="15"/>
        <end position="38"/>
    </location>
</feature>
<evidence type="ECO:0000313" key="14">
    <source>
        <dbReference type="EMBL" id="OIQ52150.1"/>
    </source>
</evidence>
<evidence type="ECO:0000256" key="6">
    <source>
        <dbReference type="ARBA" id="ARBA00023136"/>
    </source>
</evidence>
<keyword evidence="8" id="KW-0807">Transducer</keyword>
<dbReference type="Pfam" id="PF17200">
    <property type="entry name" value="sCache_2"/>
    <property type="match status" value="1"/>
</dbReference>
<dbReference type="Gene3D" id="1.10.287.950">
    <property type="entry name" value="Methyl-accepting chemotaxis protein"/>
    <property type="match status" value="1"/>
</dbReference>
<feature type="transmembrane region" description="Helical" evidence="11">
    <location>
        <begin position="196"/>
        <end position="219"/>
    </location>
</feature>
<dbReference type="Pfam" id="PF00015">
    <property type="entry name" value="MCPsignal"/>
    <property type="match status" value="1"/>
</dbReference>
<comment type="subcellular location">
    <subcellularLocation>
        <location evidence="1">Cell membrane</location>
        <topology evidence="1">Multi-pass membrane protein</topology>
    </subcellularLocation>
</comment>
<evidence type="ECO:0000256" key="2">
    <source>
        <dbReference type="ARBA" id="ARBA00022475"/>
    </source>
</evidence>
<accession>A0A1J5N0G4</accession>
<evidence type="ECO:0000256" key="7">
    <source>
        <dbReference type="ARBA" id="ARBA00029447"/>
    </source>
</evidence>
<dbReference type="FunFam" id="1.10.287.950:FF:000001">
    <property type="entry name" value="Methyl-accepting chemotaxis sensory transducer"/>
    <property type="match status" value="1"/>
</dbReference>
<evidence type="ECO:0000259" key="12">
    <source>
        <dbReference type="PROSITE" id="PS50111"/>
    </source>
</evidence>
<dbReference type="PANTHER" id="PTHR43531:SF11">
    <property type="entry name" value="METHYL-ACCEPTING CHEMOTAXIS PROTEIN 3"/>
    <property type="match status" value="1"/>
</dbReference>
<dbReference type="SUPFAM" id="SSF58104">
    <property type="entry name" value="Methyl-accepting chemotaxis protein (MCP) signaling domain"/>
    <property type="match status" value="1"/>
</dbReference>
<reference evidence="14 15" key="1">
    <citation type="submission" date="2015-09" db="EMBL/GenBank/DDBJ databases">
        <title>Genome of Desulfovibrio dechloracetivorans BerOc1, a mercury methylating strain isolated from highly hydrocarbons and metals contaminated coastal sediments.</title>
        <authorList>
            <person name="Goni Urriza M."/>
            <person name="Gassie C."/>
            <person name="Bouchez O."/>
            <person name="Klopp C."/>
            <person name="Ranchou-Peyruse A."/>
            <person name="Remy G."/>
        </authorList>
    </citation>
    <scope>NUCLEOTIDE SEQUENCE [LARGE SCALE GENOMIC DNA]</scope>
    <source>
        <strain evidence="14 15">BerOc1</strain>
    </source>
</reference>
<dbReference type="SMART" id="SM01049">
    <property type="entry name" value="Cache_2"/>
    <property type="match status" value="1"/>
</dbReference>
<evidence type="ECO:0000313" key="15">
    <source>
        <dbReference type="Proteomes" id="UP000181901"/>
    </source>
</evidence>
<dbReference type="AlphaFoldDB" id="A0A1J5N0G4"/>
<dbReference type="InterPro" id="IPR004089">
    <property type="entry name" value="MCPsignal_dom"/>
</dbReference>
<dbReference type="InterPro" id="IPR033480">
    <property type="entry name" value="sCache_2"/>
</dbReference>
<gene>
    <name evidence="14" type="primary">mcp4_2</name>
    <name evidence="14" type="ORF">BerOc1_00623</name>
</gene>
<dbReference type="EMBL" id="LKAQ01000001">
    <property type="protein sequence ID" value="OIQ52150.1"/>
    <property type="molecule type" value="Genomic_DNA"/>
</dbReference>